<dbReference type="STRING" id="1577474.GA0111570_11366"/>
<feature type="compositionally biased region" description="Basic and acidic residues" evidence="1">
    <location>
        <begin position="14"/>
        <end position="26"/>
    </location>
</feature>
<keyword evidence="3" id="KW-1185">Reference proteome</keyword>
<accession>A0A1G6HZ04</accession>
<organism evidence="2 3">
    <name type="scientific">Raineyella antarctica</name>
    <dbReference type="NCBI Taxonomy" id="1577474"/>
    <lineage>
        <taxon>Bacteria</taxon>
        <taxon>Bacillati</taxon>
        <taxon>Actinomycetota</taxon>
        <taxon>Actinomycetes</taxon>
        <taxon>Propionibacteriales</taxon>
        <taxon>Propionibacteriaceae</taxon>
        <taxon>Raineyella</taxon>
    </lineage>
</organism>
<proteinExistence type="predicted"/>
<evidence type="ECO:0000313" key="3">
    <source>
        <dbReference type="Proteomes" id="UP000199086"/>
    </source>
</evidence>
<dbReference type="AlphaFoldDB" id="A0A1G6HZ04"/>
<dbReference type="RefSeq" id="WP_092613378.1">
    <property type="nucleotide sequence ID" value="NZ_FMYF01000013.1"/>
</dbReference>
<sequence length="258" mass="28544">MADEEYPFIPVTRSGDEHLGRQDRPEPSPLEIMELIETLRAVVAGRTAAPYVLDDTDPLAREACWLLVAAILGKPVRHPAEVTAQWYVAQREAECGASVRLLGKRLEPAIAWLAPDDEAGLPIRSRFAAWMVRAGGQRTRLGPLRAAEIYRDLVPRMSGHGVSRSRPMEMWRETLDGLSGLHEWSGGVAGPHADIARGSLLAYARLGAEIGRRADAVECLDRLRRDLLLLAEHRDPTQDEVLALVEIDLELAFLDGRP</sequence>
<feature type="region of interest" description="Disordered" evidence="1">
    <location>
        <begin position="1"/>
        <end position="27"/>
    </location>
</feature>
<evidence type="ECO:0000256" key="1">
    <source>
        <dbReference type="SAM" id="MobiDB-lite"/>
    </source>
</evidence>
<dbReference type="OrthoDB" id="4789771at2"/>
<dbReference type="EMBL" id="FMYF01000013">
    <property type="protein sequence ID" value="SDB99420.1"/>
    <property type="molecule type" value="Genomic_DNA"/>
</dbReference>
<dbReference type="Proteomes" id="UP000199086">
    <property type="component" value="Unassembled WGS sequence"/>
</dbReference>
<protein>
    <submittedName>
        <fullName evidence="2">Uncharacterized protein</fullName>
    </submittedName>
</protein>
<gene>
    <name evidence="2" type="ORF">GA0111570_11366</name>
</gene>
<name>A0A1G6HZ04_9ACTN</name>
<evidence type="ECO:0000313" key="2">
    <source>
        <dbReference type="EMBL" id="SDB99420.1"/>
    </source>
</evidence>
<reference evidence="2 3" key="1">
    <citation type="submission" date="2016-06" db="EMBL/GenBank/DDBJ databases">
        <authorList>
            <person name="Olsen C.W."/>
            <person name="Carey S."/>
            <person name="Hinshaw L."/>
            <person name="Karasin A.I."/>
        </authorList>
    </citation>
    <scope>NUCLEOTIDE SEQUENCE [LARGE SCALE GENOMIC DNA]</scope>
    <source>
        <strain evidence="2 3">LZ-22</strain>
    </source>
</reference>